<dbReference type="Gene3D" id="1.10.1520.10">
    <property type="entry name" value="Ribonuclease III domain"/>
    <property type="match status" value="1"/>
</dbReference>
<keyword evidence="6 15" id="KW-0698">rRNA processing</keyword>
<evidence type="ECO:0000256" key="9">
    <source>
        <dbReference type="ARBA" id="ARBA00022722"/>
    </source>
</evidence>
<evidence type="ECO:0000256" key="4">
    <source>
        <dbReference type="ARBA" id="ARBA00011738"/>
    </source>
</evidence>
<dbReference type="GO" id="GO:0006364">
    <property type="term" value="P:rRNA processing"/>
    <property type="evidence" value="ECO:0007669"/>
    <property type="project" value="UniProtKB-UniRule"/>
</dbReference>
<comment type="cofactor">
    <cofactor evidence="15">
        <name>Mg(2+)</name>
        <dbReference type="ChEBI" id="CHEBI:18420"/>
    </cofactor>
</comment>
<dbReference type="NCBIfam" id="TIGR02191">
    <property type="entry name" value="RNaseIII"/>
    <property type="match status" value="1"/>
</dbReference>
<dbReference type="FunFam" id="1.10.1520.10:FF:000001">
    <property type="entry name" value="Ribonuclease 3"/>
    <property type="match status" value="1"/>
</dbReference>
<keyword evidence="10 15" id="KW-0479">Metal-binding</keyword>
<reference evidence="18 19" key="2">
    <citation type="submission" date="2007-10" db="EMBL/GenBank/DDBJ databases">
        <authorList>
            <person name="Fulton L."/>
            <person name="Clifton S."/>
            <person name="Fulton B."/>
            <person name="Xu J."/>
            <person name="Minx P."/>
            <person name="Pepin K.H."/>
            <person name="Johnson M."/>
            <person name="Thiruvilangam P."/>
            <person name="Bhonagiri V."/>
            <person name="Nash W.E."/>
            <person name="Wang C."/>
            <person name="Mardis E.R."/>
            <person name="Wilson R.K."/>
        </authorList>
    </citation>
    <scope>NUCLEOTIDE SEQUENCE [LARGE SCALE GENOMIC DNA]</scope>
    <source>
        <strain evidence="18 19">ATCC 27755</strain>
    </source>
</reference>
<accession>B0G5D3</accession>
<comment type="catalytic activity">
    <reaction evidence="1 15">
        <text>Endonucleolytic cleavage to 5'-phosphomonoester.</text>
        <dbReference type="EC" id="3.1.26.3"/>
    </reaction>
</comment>
<keyword evidence="8 15" id="KW-0819">tRNA processing</keyword>
<dbReference type="SUPFAM" id="SSF54768">
    <property type="entry name" value="dsRNA-binding domain-like"/>
    <property type="match status" value="1"/>
</dbReference>
<dbReference type="CDD" id="cd00593">
    <property type="entry name" value="RIBOc"/>
    <property type="match status" value="1"/>
</dbReference>
<evidence type="ECO:0000256" key="13">
    <source>
        <dbReference type="ARBA" id="ARBA00022842"/>
    </source>
</evidence>
<dbReference type="PROSITE" id="PS50142">
    <property type="entry name" value="RNASE_3_2"/>
    <property type="match status" value="1"/>
</dbReference>
<evidence type="ECO:0000256" key="5">
    <source>
        <dbReference type="ARBA" id="ARBA00022490"/>
    </source>
</evidence>
<evidence type="ECO:0000256" key="15">
    <source>
        <dbReference type="HAMAP-Rule" id="MF_00104"/>
    </source>
</evidence>
<dbReference type="PROSITE" id="PS00517">
    <property type="entry name" value="RNASE_3_1"/>
    <property type="match status" value="1"/>
</dbReference>
<dbReference type="GO" id="GO:0005737">
    <property type="term" value="C:cytoplasm"/>
    <property type="evidence" value="ECO:0007669"/>
    <property type="project" value="UniProtKB-SubCell"/>
</dbReference>
<comment type="similarity">
    <text evidence="3">Belongs to the ribonuclease III family.</text>
</comment>
<feature type="domain" description="RNase III" evidence="17">
    <location>
        <begin position="7"/>
        <end position="136"/>
    </location>
</feature>
<dbReference type="Pfam" id="PF14622">
    <property type="entry name" value="Ribonucleas_3_3"/>
    <property type="match status" value="1"/>
</dbReference>
<dbReference type="GO" id="GO:0006397">
    <property type="term" value="P:mRNA processing"/>
    <property type="evidence" value="ECO:0007669"/>
    <property type="project" value="UniProtKB-UniRule"/>
</dbReference>
<dbReference type="EMBL" id="AAXA02000013">
    <property type="protein sequence ID" value="EDR46983.1"/>
    <property type="molecule type" value="Genomic_DNA"/>
</dbReference>
<keyword evidence="14 15" id="KW-0694">RNA-binding</keyword>
<dbReference type="GO" id="GO:0010468">
    <property type="term" value="P:regulation of gene expression"/>
    <property type="evidence" value="ECO:0007669"/>
    <property type="project" value="TreeGrafter"/>
</dbReference>
<evidence type="ECO:0000256" key="12">
    <source>
        <dbReference type="ARBA" id="ARBA00022801"/>
    </source>
</evidence>
<dbReference type="PaxDb" id="411461-DORFOR_01474"/>
<dbReference type="InterPro" id="IPR000999">
    <property type="entry name" value="RNase_III_dom"/>
</dbReference>
<evidence type="ECO:0000313" key="18">
    <source>
        <dbReference type="EMBL" id="EDR46983.1"/>
    </source>
</evidence>
<evidence type="ECO:0000256" key="14">
    <source>
        <dbReference type="ARBA" id="ARBA00022884"/>
    </source>
</evidence>
<feature type="domain" description="DRBM" evidence="16">
    <location>
        <begin position="160"/>
        <end position="229"/>
    </location>
</feature>
<dbReference type="GO" id="GO:0008033">
    <property type="term" value="P:tRNA processing"/>
    <property type="evidence" value="ECO:0007669"/>
    <property type="project" value="UniProtKB-KW"/>
</dbReference>
<evidence type="ECO:0000313" key="19">
    <source>
        <dbReference type="Proteomes" id="UP000005359"/>
    </source>
</evidence>
<keyword evidence="15" id="KW-0699">rRNA-binding</keyword>
<keyword evidence="9 15" id="KW-0540">Nuclease</keyword>
<evidence type="ECO:0000259" key="17">
    <source>
        <dbReference type="PROSITE" id="PS50142"/>
    </source>
</evidence>
<dbReference type="SMART" id="SM00358">
    <property type="entry name" value="DSRM"/>
    <property type="match status" value="1"/>
</dbReference>
<dbReference type="GO" id="GO:0042802">
    <property type="term" value="F:identical protein binding"/>
    <property type="evidence" value="ECO:0007669"/>
    <property type="project" value="UniProtKB-ARBA"/>
</dbReference>
<dbReference type="SUPFAM" id="SSF69065">
    <property type="entry name" value="RNase III domain-like"/>
    <property type="match status" value="1"/>
</dbReference>
<feature type="binding site" evidence="15">
    <location>
        <position position="122"/>
    </location>
    <ligand>
        <name>Mg(2+)</name>
        <dbReference type="ChEBI" id="CHEBI:18420"/>
    </ligand>
</feature>
<evidence type="ECO:0000256" key="11">
    <source>
        <dbReference type="ARBA" id="ARBA00022759"/>
    </source>
</evidence>
<keyword evidence="5 15" id="KW-0963">Cytoplasm</keyword>
<dbReference type="HAMAP" id="MF_00104">
    <property type="entry name" value="RNase_III"/>
    <property type="match status" value="1"/>
</dbReference>
<keyword evidence="12 15" id="KW-0378">Hydrolase</keyword>
<dbReference type="Proteomes" id="UP000005359">
    <property type="component" value="Unassembled WGS sequence"/>
</dbReference>
<dbReference type="eggNOG" id="COG0571">
    <property type="taxonomic scope" value="Bacteria"/>
</dbReference>
<comment type="subcellular location">
    <subcellularLocation>
        <location evidence="2 15">Cytoplasm</location>
    </subcellularLocation>
</comment>
<dbReference type="CDD" id="cd10845">
    <property type="entry name" value="DSRM_RNAse_III_family"/>
    <property type="match status" value="1"/>
</dbReference>
<evidence type="ECO:0000256" key="6">
    <source>
        <dbReference type="ARBA" id="ARBA00022552"/>
    </source>
</evidence>
<dbReference type="GO" id="GO:0046872">
    <property type="term" value="F:metal ion binding"/>
    <property type="evidence" value="ECO:0007669"/>
    <property type="project" value="UniProtKB-KW"/>
</dbReference>
<dbReference type="Pfam" id="PF00035">
    <property type="entry name" value="dsrm"/>
    <property type="match status" value="1"/>
</dbReference>
<dbReference type="AlphaFoldDB" id="B0G5D3"/>
<name>B0G5D3_9FIRM</name>
<dbReference type="PROSITE" id="PS50137">
    <property type="entry name" value="DS_RBD"/>
    <property type="match status" value="1"/>
</dbReference>
<comment type="caution">
    <text evidence="18">The sequence shown here is derived from an EMBL/GenBank/DDBJ whole genome shotgun (WGS) entry which is preliminary data.</text>
</comment>
<proteinExistence type="inferred from homology"/>
<dbReference type="EC" id="3.1.26.3" evidence="15"/>
<evidence type="ECO:0000256" key="3">
    <source>
        <dbReference type="ARBA" id="ARBA00010183"/>
    </source>
</evidence>
<gene>
    <name evidence="15 18" type="primary">rnc</name>
    <name evidence="18" type="ORF">DORFOR_01474</name>
</gene>
<dbReference type="GO" id="GO:0019843">
    <property type="term" value="F:rRNA binding"/>
    <property type="evidence" value="ECO:0007669"/>
    <property type="project" value="UniProtKB-KW"/>
</dbReference>
<dbReference type="STRING" id="411461.DORFOR_01474"/>
<keyword evidence="13 15" id="KW-0460">Magnesium</keyword>
<dbReference type="InterPro" id="IPR011907">
    <property type="entry name" value="RNase_III"/>
</dbReference>
<dbReference type="PANTHER" id="PTHR11207:SF0">
    <property type="entry name" value="RIBONUCLEASE 3"/>
    <property type="match status" value="1"/>
</dbReference>
<dbReference type="InterPro" id="IPR036389">
    <property type="entry name" value="RNase_III_sf"/>
</dbReference>
<comment type="subunit">
    <text evidence="4 15">Homodimer.</text>
</comment>
<dbReference type="Gene3D" id="3.30.160.20">
    <property type="match status" value="1"/>
</dbReference>
<evidence type="ECO:0000256" key="8">
    <source>
        <dbReference type="ARBA" id="ARBA00022694"/>
    </source>
</evidence>
<sequence length="233" mass="26582">MNMKRNLKELEHRIGYTFQDFALLKKAMSHSSYVNEEHLPKYECNERLEFLGDAVLELVSSEFLFFEHPTTPEGELTKTRASMVCEPALAFCAREIELGEYLLLGKGEDATGGRKRESVTSDAMEALIGAIYVDGGFANAKEFINRFILKDLENKKLFYDSKTILQEIVQAHFKEELSYHLVGEEGPDHDKTFQVELQIGEQVYGIGKGRTKKSAEQEAAYKTILMLRKKNIK</sequence>
<organism evidence="18 19">
    <name type="scientific">Dorea formicigenerans ATCC 27755</name>
    <dbReference type="NCBI Taxonomy" id="411461"/>
    <lineage>
        <taxon>Bacteria</taxon>
        <taxon>Bacillati</taxon>
        <taxon>Bacillota</taxon>
        <taxon>Clostridia</taxon>
        <taxon>Lachnospirales</taxon>
        <taxon>Lachnospiraceae</taxon>
        <taxon>Dorea</taxon>
    </lineage>
</organism>
<dbReference type="InterPro" id="IPR014720">
    <property type="entry name" value="dsRBD_dom"/>
</dbReference>
<dbReference type="SMART" id="SM00535">
    <property type="entry name" value="RIBOc"/>
    <property type="match status" value="1"/>
</dbReference>
<feature type="binding site" evidence="15">
    <location>
        <position position="125"/>
    </location>
    <ligand>
        <name>Mg(2+)</name>
        <dbReference type="ChEBI" id="CHEBI:18420"/>
    </ligand>
</feature>
<evidence type="ECO:0000256" key="10">
    <source>
        <dbReference type="ARBA" id="ARBA00022723"/>
    </source>
</evidence>
<feature type="binding site" evidence="15">
    <location>
        <position position="49"/>
    </location>
    <ligand>
        <name>Mg(2+)</name>
        <dbReference type="ChEBI" id="CHEBI:18420"/>
    </ligand>
</feature>
<reference evidence="18 19" key="1">
    <citation type="submission" date="2007-10" db="EMBL/GenBank/DDBJ databases">
        <title>Draft genome sequence of Dorea formicigenerans(ATCC 27755).</title>
        <authorList>
            <person name="Sudarsanam P."/>
            <person name="Ley R."/>
            <person name="Guruge J."/>
            <person name="Turnbaugh P.J."/>
            <person name="Mahowald M."/>
            <person name="Liep D."/>
            <person name="Gordon J."/>
        </authorList>
    </citation>
    <scope>NUCLEOTIDE SEQUENCE [LARGE SCALE GENOMIC DNA]</scope>
    <source>
        <strain evidence="18 19">ATCC 27755</strain>
    </source>
</reference>
<evidence type="ECO:0000256" key="2">
    <source>
        <dbReference type="ARBA" id="ARBA00004496"/>
    </source>
</evidence>
<dbReference type="GO" id="GO:0003725">
    <property type="term" value="F:double-stranded RNA binding"/>
    <property type="evidence" value="ECO:0007669"/>
    <property type="project" value="TreeGrafter"/>
</dbReference>
<dbReference type="GO" id="GO:0004525">
    <property type="term" value="F:ribonuclease III activity"/>
    <property type="evidence" value="ECO:0007669"/>
    <property type="project" value="UniProtKB-UniRule"/>
</dbReference>
<comment type="function">
    <text evidence="15">Digests double-stranded RNA. Involved in the processing of primary rRNA transcript to yield the immediate precursors to the large and small rRNAs (23S and 16S). Processes some mRNAs, and tRNAs when they are encoded in the rRNA operon. Processes pre-crRNA and tracrRNA of type II CRISPR loci if present in the organism.</text>
</comment>
<keyword evidence="11 15" id="KW-0255">Endonuclease</keyword>
<dbReference type="FunFam" id="3.30.160.20:FF:000003">
    <property type="entry name" value="Ribonuclease 3"/>
    <property type="match status" value="1"/>
</dbReference>
<feature type="active site" evidence="15">
    <location>
        <position position="53"/>
    </location>
</feature>
<evidence type="ECO:0000259" key="16">
    <source>
        <dbReference type="PROSITE" id="PS50137"/>
    </source>
</evidence>
<evidence type="ECO:0000256" key="1">
    <source>
        <dbReference type="ARBA" id="ARBA00000109"/>
    </source>
</evidence>
<dbReference type="PANTHER" id="PTHR11207">
    <property type="entry name" value="RIBONUCLEASE III"/>
    <property type="match status" value="1"/>
</dbReference>
<keyword evidence="7 15" id="KW-0507">mRNA processing</keyword>
<evidence type="ECO:0000256" key="7">
    <source>
        <dbReference type="ARBA" id="ARBA00022664"/>
    </source>
</evidence>
<protein>
    <recommendedName>
        <fullName evidence="15">Ribonuclease 3</fullName>
        <ecNumber evidence="15">3.1.26.3</ecNumber>
    </recommendedName>
    <alternativeName>
        <fullName evidence="15">Ribonuclease III</fullName>
        <shortName evidence="15">RNase III</shortName>
    </alternativeName>
</protein>
<feature type="active site" evidence="15">
    <location>
        <position position="125"/>
    </location>
</feature>